<feature type="domain" description="N-acetyltransferase" evidence="1">
    <location>
        <begin position="19"/>
        <end position="169"/>
    </location>
</feature>
<dbReference type="Proteomes" id="UP001598352">
    <property type="component" value="Unassembled WGS sequence"/>
</dbReference>
<dbReference type="EMBL" id="JBHXKZ010000024">
    <property type="protein sequence ID" value="MFD4826019.1"/>
    <property type="molecule type" value="Genomic_DNA"/>
</dbReference>
<keyword evidence="2" id="KW-0808">Transferase</keyword>
<dbReference type="PROSITE" id="PS51186">
    <property type="entry name" value="GNAT"/>
    <property type="match status" value="1"/>
</dbReference>
<comment type="caution">
    <text evidence="2">The sequence shown here is derived from an EMBL/GenBank/DDBJ whole genome shotgun (WGS) entry which is preliminary data.</text>
</comment>
<reference evidence="2 3" key="1">
    <citation type="submission" date="2024-09" db="EMBL/GenBank/DDBJ databases">
        <title>The Natural Products Discovery Center: Release of the First 8490 Sequenced Strains for Exploring Actinobacteria Biosynthetic Diversity.</title>
        <authorList>
            <person name="Kalkreuter E."/>
            <person name="Kautsar S.A."/>
            <person name="Yang D."/>
            <person name="Bader C.D."/>
            <person name="Teijaro C.N."/>
            <person name="Fluegel L."/>
            <person name="Davis C.M."/>
            <person name="Simpson J.R."/>
            <person name="Lauterbach L."/>
            <person name="Steele A.D."/>
            <person name="Gui C."/>
            <person name="Meng S."/>
            <person name="Li G."/>
            <person name="Viehrig K."/>
            <person name="Ye F."/>
            <person name="Su P."/>
            <person name="Kiefer A.F."/>
            <person name="Nichols A."/>
            <person name="Cepeda A.J."/>
            <person name="Yan W."/>
            <person name="Fan B."/>
            <person name="Jiang Y."/>
            <person name="Adhikari A."/>
            <person name="Zheng C.-J."/>
            <person name="Schuster L."/>
            <person name="Cowan T.M."/>
            <person name="Smanski M.J."/>
            <person name="Chevrette M.G."/>
            <person name="De Carvalho L.P.S."/>
            <person name="Shen B."/>
        </authorList>
    </citation>
    <scope>NUCLEOTIDE SEQUENCE [LARGE SCALE GENOMIC DNA]</scope>
    <source>
        <strain evidence="2 3">NPDC058428</strain>
    </source>
</reference>
<gene>
    <name evidence="2" type="ORF">ACFWOQ_25970</name>
</gene>
<dbReference type="EC" id="2.3.-.-" evidence="2"/>
<dbReference type="InterPro" id="IPR000182">
    <property type="entry name" value="GNAT_dom"/>
</dbReference>
<proteinExistence type="predicted"/>
<protein>
    <submittedName>
        <fullName evidence="2">GNAT family N-acetyltransferase</fullName>
        <ecNumber evidence="2">2.3.-.-</ecNumber>
    </submittedName>
</protein>
<evidence type="ECO:0000313" key="2">
    <source>
        <dbReference type="EMBL" id="MFD4826019.1"/>
    </source>
</evidence>
<evidence type="ECO:0000313" key="3">
    <source>
        <dbReference type="Proteomes" id="UP001598352"/>
    </source>
</evidence>
<sequence length="171" mass="18593">MPDGKTTPDGTTTLHGTLTRLVPTTEADLDLLAGWFASPDFVAYWGGVPLSRTEVAAKYVGRRRPRVQSYLVLAEGTPVGYAQFWYADVAEGGIDLVLQPDAQGSGLGPDATRALLAHLGGELGWRRVTVDPVRENVRAVRAWEKAGFRQVPGEPGERLGELLMEFRFPSS</sequence>
<dbReference type="RefSeq" id="WP_382776127.1">
    <property type="nucleotide sequence ID" value="NZ_JBHXKZ010000024.1"/>
</dbReference>
<dbReference type="PANTHER" id="PTHR43441:SF6">
    <property type="entry name" value="N-ACETYLTRANSFERASE DOMAIN-CONTAINING PROTEIN"/>
    <property type="match status" value="1"/>
</dbReference>
<dbReference type="CDD" id="cd04301">
    <property type="entry name" value="NAT_SF"/>
    <property type="match status" value="1"/>
</dbReference>
<evidence type="ECO:0000259" key="1">
    <source>
        <dbReference type="PROSITE" id="PS51186"/>
    </source>
</evidence>
<dbReference type="GO" id="GO:0016746">
    <property type="term" value="F:acyltransferase activity"/>
    <property type="evidence" value="ECO:0007669"/>
    <property type="project" value="UniProtKB-KW"/>
</dbReference>
<accession>A0ABW6F657</accession>
<dbReference type="Pfam" id="PF13302">
    <property type="entry name" value="Acetyltransf_3"/>
    <property type="match status" value="1"/>
</dbReference>
<name>A0ABW6F657_9ACTN</name>
<keyword evidence="2" id="KW-0012">Acyltransferase</keyword>
<dbReference type="SUPFAM" id="SSF55729">
    <property type="entry name" value="Acyl-CoA N-acyltransferases (Nat)"/>
    <property type="match status" value="1"/>
</dbReference>
<dbReference type="InterPro" id="IPR016181">
    <property type="entry name" value="Acyl_CoA_acyltransferase"/>
</dbReference>
<dbReference type="Gene3D" id="3.40.630.30">
    <property type="match status" value="1"/>
</dbReference>
<keyword evidence="3" id="KW-1185">Reference proteome</keyword>
<organism evidence="2 3">
    <name type="scientific">Streptomyces rubiginosohelvolus</name>
    <dbReference type="NCBI Taxonomy" id="67362"/>
    <lineage>
        <taxon>Bacteria</taxon>
        <taxon>Bacillati</taxon>
        <taxon>Actinomycetota</taxon>
        <taxon>Actinomycetes</taxon>
        <taxon>Kitasatosporales</taxon>
        <taxon>Streptomycetaceae</taxon>
        <taxon>Streptomyces</taxon>
    </lineage>
</organism>
<dbReference type="PANTHER" id="PTHR43441">
    <property type="entry name" value="RIBOSOMAL-PROTEIN-SERINE ACETYLTRANSFERASE"/>
    <property type="match status" value="1"/>
</dbReference>
<dbReference type="InterPro" id="IPR051908">
    <property type="entry name" value="Ribosomal_N-acetyltransferase"/>
</dbReference>